<protein>
    <submittedName>
        <fullName evidence="1">Uncharacterized protein</fullName>
    </submittedName>
</protein>
<comment type="caution">
    <text evidence="1">The sequence shown here is derived from an EMBL/GenBank/DDBJ whole genome shotgun (WGS) entry which is preliminary data.</text>
</comment>
<dbReference type="EMBL" id="LAZR01064546">
    <property type="protein sequence ID" value="KKK57315.1"/>
    <property type="molecule type" value="Genomic_DNA"/>
</dbReference>
<name>A0A0F8X8M8_9ZZZZ</name>
<accession>A0A0F8X8M8</accession>
<gene>
    <name evidence="1" type="ORF">LCGC14_3055690</name>
</gene>
<organism evidence="1">
    <name type="scientific">marine sediment metagenome</name>
    <dbReference type="NCBI Taxonomy" id="412755"/>
    <lineage>
        <taxon>unclassified sequences</taxon>
        <taxon>metagenomes</taxon>
        <taxon>ecological metagenomes</taxon>
    </lineage>
</organism>
<proteinExistence type="predicted"/>
<evidence type="ECO:0000313" key="1">
    <source>
        <dbReference type="EMBL" id="KKK57315.1"/>
    </source>
</evidence>
<feature type="non-terminal residue" evidence="1">
    <location>
        <position position="1"/>
    </location>
</feature>
<sequence>GDTNIIMPKAANAPRLYNDPRWQLPVIFTRFFTVFGNTVLKNIGKKLLSTEVTTTRKVASIGSLVAAVGIAYYTQFLREAISGYSYRDEDDPMRIVDAVDRSGLTAMFTRLYPLFSAYKYGIGSKYIANVLGGPLGGDVAKFIEAAKGGNEQKARWMARMTPVLNTTPATEDEIYEFYLEMIEAVLD</sequence>
<reference evidence="1" key="1">
    <citation type="journal article" date="2015" name="Nature">
        <title>Complex archaea that bridge the gap between prokaryotes and eukaryotes.</title>
        <authorList>
            <person name="Spang A."/>
            <person name="Saw J.H."/>
            <person name="Jorgensen S.L."/>
            <person name="Zaremba-Niedzwiedzka K."/>
            <person name="Martijn J."/>
            <person name="Lind A.E."/>
            <person name="van Eijk R."/>
            <person name="Schleper C."/>
            <person name="Guy L."/>
            <person name="Ettema T.J."/>
        </authorList>
    </citation>
    <scope>NUCLEOTIDE SEQUENCE</scope>
</reference>
<dbReference type="AlphaFoldDB" id="A0A0F8X8M8"/>